<evidence type="ECO:0000313" key="2">
    <source>
        <dbReference type="Proteomes" id="UP001178507"/>
    </source>
</evidence>
<reference evidence="1" key="1">
    <citation type="submission" date="2023-08" db="EMBL/GenBank/DDBJ databases">
        <authorList>
            <person name="Chen Y."/>
            <person name="Shah S."/>
            <person name="Dougan E. K."/>
            <person name="Thang M."/>
            <person name="Chan C."/>
        </authorList>
    </citation>
    <scope>NUCLEOTIDE SEQUENCE</scope>
</reference>
<feature type="non-terminal residue" evidence="1">
    <location>
        <position position="1"/>
    </location>
</feature>
<keyword evidence="2" id="KW-1185">Reference proteome</keyword>
<evidence type="ECO:0000313" key="1">
    <source>
        <dbReference type="EMBL" id="CAJ1407539.1"/>
    </source>
</evidence>
<protein>
    <submittedName>
        <fullName evidence="1">Uncharacterized protein</fullName>
    </submittedName>
</protein>
<dbReference type="AlphaFoldDB" id="A0AA36NHZ9"/>
<proteinExistence type="predicted"/>
<sequence length="79" mass="8534">LAVQPGSVVFFAVELTKIRENMMDGPGAQRSERLTSNELLFLGTANCLTVGITTNSPGDLDEMPDTIDGVQAERFRCMG</sequence>
<dbReference type="EMBL" id="CAUJNA010003675">
    <property type="protein sequence ID" value="CAJ1407539.1"/>
    <property type="molecule type" value="Genomic_DNA"/>
</dbReference>
<dbReference type="Proteomes" id="UP001178507">
    <property type="component" value="Unassembled WGS sequence"/>
</dbReference>
<gene>
    <name evidence="1" type="ORF">EVOR1521_LOCUS29197</name>
</gene>
<name>A0AA36NHZ9_9DINO</name>
<comment type="caution">
    <text evidence="1">The sequence shown here is derived from an EMBL/GenBank/DDBJ whole genome shotgun (WGS) entry which is preliminary data.</text>
</comment>
<accession>A0AA36NHZ9</accession>
<organism evidence="1 2">
    <name type="scientific">Effrenium voratum</name>
    <dbReference type="NCBI Taxonomy" id="2562239"/>
    <lineage>
        <taxon>Eukaryota</taxon>
        <taxon>Sar</taxon>
        <taxon>Alveolata</taxon>
        <taxon>Dinophyceae</taxon>
        <taxon>Suessiales</taxon>
        <taxon>Symbiodiniaceae</taxon>
        <taxon>Effrenium</taxon>
    </lineage>
</organism>
<feature type="non-terminal residue" evidence="1">
    <location>
        <position position="79"/>
    </location>
</feature>